<evidence type="ECO:0000313" key="2">
    <source>
        <dbReference type="EMBL" id="AKV01100.1"/>
    </source>
</evidence>
<dbReference type="InterPro" id="IPR010852">
    <property type="entry name" value="ABATE"/>
</dbReference>
<sequence>MSRNSYDPDEIARLEHEVRTLRRALRNLLGELARNGALDANAAAQLRAVLGEAESAPPSPREGSRTGGPPYRGGPPREDVGDVCARCGVPLAADDAYILLERIGTVCPGCWRSYDKST</sequence>
<dbReference type="KEGG" id="llu:AKJ09_07763"/>
<accession>A0A0K1Q6R4</accession>
<dbReference type="EMBL" id="CP012333">
    <property type="protein sequence ID" value="AKV01100.1"/>
    <property type="molecule type" value="Genomic_DNA"/>
</dbReference>
<dbReference type="AlphaFoldDB" id="A0A0K1Q6R4"/>
<proteinExistence type="predicted"/>
<keyword evidence="3" id="KW-1185">Reference proteome</keyword>
<dbReference type="STRING" id="1391654.AKJ09_07763"/>
<organism evidence="2 3">
    <name type="scientific">Labilithrix luteola</name>
    <dbReference type="NCBI Taxonomy" id="1391654"/>
    <lineage>
        <taxon>Bacteria</taxon>
        <taxon>Pseudomonadati</taxon>
        <taxon>Myxococcota</taxon>
        <taxon>Polyangia</taxon>
        <taxon>Polyangiales</taxon>
        <taxon>Labilitrichaceae</taxon>
        <taxon>Labilithrix</taxon>
    </lineage>
</organism>
<dbReference type="Proteomes" id="UP000064967">
    <property type="component" value="Chromosome"/>
</dbReference>
<protein>
    <submittedName>
        <fullName evidence="2">Uncharacterized protein</fullName>
    </submittedName>
</protein>
<reference evidence="2 3" key="1">
    <citation type="submission" date="2015-08" db="EMBL/GenBank/DDBJ databases">
        <authorList>
            <person name="Babu N.S."/>
            <person name="Beckwith C.J."/>
            <person name="Beseler K.G."/>
            <person name="Brison A."/>
            <person name="Carone J.V."/>
            <person name="Caskin T.P."/>
            <person name="Diamond M."/>
            <person name="Durham M.E."/>
            <person name="Foxe J.M."/>
            <person name="Go M."/>
            <person name="Henderson B.A."/>
            <person name="Jones I.B."/>
            <person name="McGettigan J.A."/>
            <person name="Micheletti S.J."/>
            <person name="Nasrallah M.E."/>
            <person name="Ortiz D."/>
            <person name="Piller C.R."/>
            <person name="Privatt S.R."/>
            <person name="Schneider S.L."/>
            <person name="Sharp S."/>
            <person name="Smith T.C."/>
            <person name="Stanton J.D."/>
            <person name="Ullery H.E."/>
            <person name="Wilson R.J."/>
            <person name="Serrano M.G."/>
            <person name="Buck G."/>
            <person name="Lee V."/>
            <person name="Wang Y."/>
            <person name="Carvalho R."/>
            <person name="Voegtly L."/>
            <person name="Shi R."/>
            <person name="Duckworth R."/>
            <person name="Johnson A."/>
            <person name="Loviza R."/>
            <person name="Walstead R."/>
            <person name="Shah Z."/>
            <person name="Kiflezghi M."/>
            <person name="Wade K."/>
            <person name="Ball S.L."/>
            <person name="Bradley K.W."/>
            <person name="Asai D.J."/>
            <person name="Bowman C.A."/>
            <person name="Russell D.A."/>
            <person name="Pope W.H."/>
            <person name="Jacobs-Sera D."/>
            <person name="Hendrix R.W."/>
            <person name="Hatfull G.F."/>
        </authorList>
    </citation>
    <scope>NUCLEOTIDE SEQUENCE [LARGE SCALE GENOMIC DNA]</scope>
    <source>
        <strain evidence="2 3">DSM 27648</strain>
    </source>
</reference>
<feature type="region of interest" description="Disordered" evidence="1">
    <location>
        <begin position="49"/>
        <end position="79"/>
    </location>
</feature>
<gene>
    <name evidence="2" type="ORF">AKJ09_07763</name>
</gene>
<evidence type="ECO:0000313" key="3">
    <source>
        <dbReference type="Proteomes" id="UP000064967"/>
    </source>
</evidence>
<dbReference type="Pfam" id="PF07336">
    <property type="entry name" value="ABATE"/>
    <property type="match status" value="1"/>
</dbReference>
<evidence type="ECO:0000256" key="1">
    <source>
        <dbReference type="SAM" id="MobiDB-lite"/>
    </source>
</evidence>
<dbReference type="RefSeq" id="WP_146652263.1">
    <property type="nucleotide sequence ID" value="NZ_CP012333.1"/>
</dbReference>
<name>A0A0K1Q6R4_9BACT</name>